<feature type="compositionally biased region" description="Low complexity" evidence="7">
    <location>
        <begin position="99"/>
        <end position="113"/>
    </location>
</feature>
<dbReference type="PhylomeDB" id="A0A061BHA5"/>
<sequence length="379" mass="42388">MDFGNDISELLESFTKVKPGPEPKALAELSEDHITNHQLHQMYSAVSLKRLPQSERIKNLTWRLGSMGSSKASTKKSNERVTKAGSKKRSSLSEVTQRNNMNNNNMDNNNNNNKDPSTDPINDEFDYVAHIKKISQEEYHHQPLVTKPISNNHSLLTTSFPNPQVNLLETNTDKFSKPISCSNCSTTSTPLWRRSSNGDILCNACGLFYKLHGVIRPISKKATSTQHHISPTTPSTTTTSTTTNPITSNVGGTMSQTSTQTTQTMFPQHFNSTPFHLSPQDLAQSNTEPQLIKTTNSISSISEPDQLAMDEFLDFRMEVDTKNGNPLDMEHGLGPLDGINDINITHHHHHPNGHTMMHSSISEDVDMFKDEYDWLKMGM</sequence>
<evidence type="ECO:0000256" key="1">
    <source>
        <dbReference type="ARBA" id="ARBA00004123"/>
    </source>
</evidence>
<dbReference type="GO" id="GO:0005634">
    <property type="term" value="C:nucleus"/>
    <property type="evidence" value="ECO:0007669"/>
    <property type="project" value="UniProtKB-SubCell"/>
</dbReference>
<dbReference type="SMART" id="SM00401">
    <property type="entry name" value="ZnF_GATA"/>
    <property type="match status" value="1"/>
</dbReference>
<protein>
    <submittedName>
        <fullName evidence="9">CYFA0S23e00276g1_1</fullName>
    </submittedName>
</protein>
<evidence type="ECO:0000259" key="8">
    <source>
        <dbReference type="PROSITE" id="PS50114"/>
    </source>
</evidence>
<proteinExistence type="predicted"/>
<dbReference type="Pfam" id="PF00320">
    <property type="entry name" value="GATA"/>
    <property type="match status" value="1"/>
</dbReference>
<evidence type="ECO:0000313" key="9">
    <source>
        <dbReference type="EMBL" id="CDR46367.1"/>
    </source>
</evidence>
<evidence type="ECO:0000256" key="6">
    <source>
        <dbReference type="PROSITE-ProRule" id="PRU00094"/>
    </source>
</evidence>
<dbReference type="InterPro" id="IPR039355">
    <property type="entry name" value="Transcription_factor_GATA"/>
</dbReference>
<keyword evidence="5" id="KW-0539">Nucleus</keyword>
<dbReference type="GO" id="GO:0000981">
    <property type="term" value="F:DNA-binding transcription factor activity, RNA polymerase II-specific"/>
    <property type="evidence" value="ECO:0007669"/>
    <property type="project" value="TreeGrafter"/>
</dbReference>
<feature type="domain" description="GATA-type" evidence="8">
    <location>
        <begin position="175"/>
        <end position="228"/>
    </location>
</feature>
<dbReference type="CDD" id="cd00202">
    <property type="entry name" value="ZnF_GATA"/>
    <property type="match status" value="1"/>
</dbReference>
<feature type="compositionally biased region" description="Low complexity" evidence="7">
    <location>
        <begin position="223"/>
        <end position="261"/>
    </location>
</feature>
<dbReference type="PRINTS" id="PR00619">
    <property type="entry name" value="GATAZNFINGER"/>
</dbReference>
<organism evidence="9">
    <name type="scientific">Cyberlindnera fabianii</name>
    <name type="common">Yeast</name>
    <name type="synonym">Hansenula fabianii</name>
    <dbReference type="NCBI Taxonomy" id="36022"/>
    <lineage>
        <taxon>Eukaryota</taxon>
        <taxon>Fungi</taxon>
        <taxon>Dikarya</taxon>
        <taxon>Ascomycota</taxon>
        <taxon>Saccharomycotina</taxon>
        <taxon>Saccharomycetes</taxon>
        <taxon>Phaffomycetales</taxon>
        <taxon>Phaffomycetaceae</taxon>
        <taxon>Cyberlindnera</taxon>
    </lineage>
</organism>
<accession>A0A061BHA5</accession>
<dbReference type="AlphaFoldDB" id="A0A061BHA5"/>
<dbReference type="GO" id="GO:0008270">
    <property type="term" value="F:zinc ion binding"/>
    <property type="evidence" value="ECO:0007669"/>
    <property type="project" value="UniProtKB-KW"/>
</dbReference>
<dbReference type="PROSITE" id="PS00344">
    <property type="entry name" value="GATA_ZN_FINGER_1"/>
    <property type="match status" value="1"/>
</dbReference>
<dbReference type="InterPro" id="IPR013088">
    <property type="entry name" value="Znf_NHR/GATA"/>
</dbReference>
<keyword evidence="4" id="KW-0862">Zinc</keyword>
<dbReference type="PROSITE" id="PS50114">
    <property type="entry name" value="GATA_ZN_FINGER_2"/>
    <property type="match status" value="1"/>
</dbReference>
<reference evidence="9" key="1">
    <citation type="journal article" date="2014" name="Genome Announc.">
        <title>Genome sequence of the yeast Cyberlindnera fabianii (Hansenula fabianii).</title>
        <authorList>
            <person name="Freel K.C."/>
            <person name="Sarilar V."/>
            <person name="Neuveglise C."/>
            <person name="Devillers H."/>
            <person name="Friedrich A."/>
            <person name="Schacherer J."/>
        </authorList>
    </citation>
    <scope>NUCLEOTIDE SEQUENCE</scope>
    <source>
        <strain evidence="9">YJS4271</strain>
    </source>
</reference>
<keyword evidence="3 6" id="KW-0863">Zinc-finger</keyword>
<dbReference type="PANTHER" id="PTHR10071">
    <property type="entry name" value="TRANSCRIPTION FACTOR GATA FAMILY MEMBER"/>
    <property type="match status" value="1"/>
</dbReference>
<comment type="subcellular location">
    <subcellularLocation>
        <location evidence="1">Nucleus</location>
    </subcellularLocation>
</comment>
<dbReference type="PANTHER" id="PTHR10071:SF281">
    <property type="entry name" value="BOX A-BINDING FACTOR-RELATED"/>
    <property type="match status" value="1"/>
</dbReference>
<evidence type="ECO:0000256" key="7">
    <source>
        <dbReference type="SAM" id="MobiDB-lite"/>
    </source>
</evidence>
<dbReference type="VEuPathDB" id="FungiDB:BON22_4313"/>
<evidence type="ECO:0000256" key="5">
    <source>
        <dbReference type="ARBA" id="ARBA00023242"/>
    </source>
</evidence>
<evidence type="ECO:0000256" key="3">
    <source>
        <dbReference type="ARBA" id="ARBA00022771"/>
    </source>
</evidence>
<dbReference type="EMBL" id="LK052908">
    <property type="protein sequence ID" value="CDR46367.1"/>
    <property type="molecule type" value="Genomic_DNA"/>
</dbReference>
<feature type="region of interest" description="Disordered" evidence="7">
    <location>
        <begin position="221"/>
        <end position="261"/>
    </location>
</feature>
<gene>
    <name evidence="9" type="ORF">CYFA0S_23e00276g</name>
</gene>
<evidence type="ECO:0000256" key="2">
    <source>
        <dbReference type="ARBA" id="ARBA00022723"/>
    </source>
</evidence>
<evidence type="ECO:0000256" key="4">
    <source>
        <dbReference type="ARBA" id="ARBA00022833"/>
    </source>
</evidence>
<dbReference type="GO" id="GO:0000122">
    <property type="term" value="P:negative regulation of transcription by RNA polymerase II"/>
    <property type="evidence" value="ECO:0007669"/>
    <property type="project" value="TreeGrafter"/>
</dbReference>
<name>A0A061BHA5_CYBFA</name>
<dbReference type="InterPro" id="IPR000679">
    <property type="entry name" value="Znf_GATA"/>
</dbReference>
<feature type="region of interest" description="Disordered" evidence="7">
    <location>
        <begin position="66"/>
        <end position="120"/>
    </location>
</feature>
<dbReference type="GO" id="GO:0000978">
    <property type="term" value="F:RNA polymerase II cis-regulatory region sequence-specific DNA binding"/>
    <property type="evidence" value="ECO:0007669"/>
    <property type="project" value="TreeGrafter"/>
</dbReference>
<dbReference type="OrthoDB" id="3981110at2759"/>
<dbReference type="SUPFAM" id="SSF57716">
    <property type="entry name" value="Glucocorticoid receptor-like (DNA-binding domain)"/>
    <property type="match status" value="1"/>
</dbReference>
<dbReference type="Gene3D" id="3.30.50.10">
    <property type="entry name" value="Erythroid Transcription Factor GATA-1, subunit A"/>
    <property type="match status" value="1"/>
</dbReference>
<keyword evidence="2" id="KW-0479">Metal-binding</keyword>
<dbReference type="GO" id="GO:0045944">
    <property type="term" value="P:positive regulation of transcription by RNA polymerase II"/>
    <property type="evidence" value="ECO:0007669"/>
    <property type="project" value="TreeGrafter"/>
</dbReference>